<dbReference type="OrthoDB" id="1489599at2"/>
<dbReference type="AlphaFoldDB" id="A0A2S6I8A8"/>
<dbReference type="RefSeq" id="WP_104418316.1">
    <property type="nucleotide sequence ID" value="NZ_PTJC01000005.1"/>
</dbReference>
<reference evidence="2 3" key="1">
    <citation type="submission" date="2018-02" db="EMBL/GenBank/DDBJ databases">
        <title>Genomic Encyclopedia of Archaeal and Bacterial Type Strains, Phase II (KMG-II): from individual species to whole genera.</title>
        <authorList>
            <person name="Goeker M."/>
        </authorList>
    </citation>
    <scope>NUCLEOTIDE SEQUENCE [LARGE SCALE GENOMIC DNA]</scope>
    <source>
        <strain evidence="2 3">DSM 29526</strain>
    </source>
</reference>
<keyword evidence="3" id="KW-1185">Reference proteome</keyword>
<evidence type="ECO:0000256" key="1">
    <source>
        <dbReference type="SAM" id="SignalP"/>
    </source>
</evidence>
<feature type="signal peptide" evidence="1">
    <location>
        <begin position="1"/>
        <end position="20"/>
    </location>
</feature>
<dbReference type="GO" id="GO:0004180">
    <property type="term" value="F:carboxypeptidase activity"/>
    <property type="evidence" value="ECO:0007669"/>
    <property type="project" value="UniProtKB-KW"/>
</dbReference>
<keyword evidence="1" id="KW-0732">Signal</keyword>
<dbReference type="Pfam" id="PF13715">
    <property type="entry name" value="CarbopepD_reg_2"/>
    <property type="match status" value="1"/>
</dbReference>
<accession>A0A2S6I8A8</accession>
<evidence type="ECO:0000313" key="2">
    <source>
        <dbReference type="EMBL" id="PPK87721.1"/>
    </source>
</evidence>
<dbReference type="SUPFAM" id="SSF49464">
    <property type="entry name" value="Carboxypeptidase regulatory domain-like"/>
    <property type="match status" value="1"/>
</dbReference>
<dbReference type="Gene3D" id="2.60.40.1120">
    <property type="entry name" value="Carboxypeptidase-like, regulatory domain"/>
    <property type="match status" value="1"/>
</dbReference>
<dbReference type="Proteomes" id="UP000237662">
    <property type="component" value="Unassembled WGS sequence"/>
</dbReference>
<sequence length="421" mass="47833">MRLLCFLALFSAALSGQVTITGYVVDAVSREPVPFANVVLEEDQSRGVLTNELGQFAISLDSATYRYATLAISSIAYEVGRVRLAEEAGLPERPLVIRLESQFVELPGVVVISDLGLRQLVRRALDRIPENYGHDAYHLKAYHRSYFATNVGFAQLNEGYLTIADGPYVHVPAHERERAKVWIDQLRVTKGSQEVPAGARRFFDRQSFLTGGYSWLGNPLYRDSLGYLFRGSSGEDLEHLTFQQIGQYFDGTDTLVRLRYTHQLKAPGRPPPGEYTGEAVINLTDYSFSEIRMGYVGNPTAVYTAYQKVNGKYYPQRSSFTWALDQDWREYPRIFTLFFFVTDVITDPEKMKRYQKGRRLRDGAAAMSALRIREDPAFWRGEERMLQLPAEDVLRFEIGELMKLEPPADSRDTLSADSARK</sequence>
<name>A0A2S6I8A8_9BACT</name>
<comment type="caution">
    <text evidence="2">The sequence shown here is derived from an EMBL/GenBank/DDBJ whole genome shotgun (WGS) entry which is preliminary data.</text>
</comment>
<dbReference type="EMBL" id="PTJC01000005">
    <property type="protein sequence ID" value="PPK87721.1"/>
    <property type="molecule type" value="Genomic_DNA"/>
</dbReference>
<keyword evidence="2" id="KW-0645">Protease</keyword>
<evidence type="ECO:0000313" key="3">
    <source>
        <dbReference type="Proteomes" id="UP000237662"/>
    </source>
</evidence>
<keyword evidence="2" id="KW-0121">Carboxypeptidase</keyword>
<keyword evidence="2" id="KW-0378">Hydrolase</keyword>
<organism evidence="2 3">
    <name type="scientific">Neolewinella xylanilytica</name>
    <dbReference type="NCBI Taxonomy" id="1514080"/>
    <lineage>
        <taxon>Bacteria</taxon>
        <taxon>Pseudomonadati</taxon>
        <taxon>Bacteroidota</taxon>
        <taxon>Saprospiria</taxon>
        <taxon>Saprospirales</taxon>
        <taxon>Lewinellaceae</taxon>
        <taxon>Neolewinella</taxon>
    </lineage>
</organism>
<protein>
    <submittedName>
        <fullName evidence="2">Carboxypeptidase-like protein</fullName>
    </submittedName>
</protein>
<feature type="chain" id="PRO_5015559923" evidence="1">
    <location>
        <begin position="21"/>
        <end position="421"/>
    </location>
</feature>
<gene>
    <name evidence="2" type="ORF">CLV84_0671</name>
</gene>
<dbReference type="InterPro" id="IPR008969">
    <property type="entry name" value="CarboxyPept-like_regulatory"/>
</dbReference>
<proteinExistence type="predicted"/>